<organism evidence="11 12">
    <name type="scientific">Protomyces lactucae-debilis</name>
    <dbReference type="NCBI Taxonomy" id="2754530"/>
    <lineage>
        <taxon>Eukaryota</taxon>
        <taxon>Fungi</taxon>
        <taxon>Dikarya</taxon>
        <taxon>Ascomycota</taxon>
        <taxon>Taphrinomycotina</taxon>
        <taxon>Taphrinomycetes</taxon>
        <taxon>Taphrinales</taxon>
        <taxon>Protomycetaceae</taxon>
        <taxon>Protomyces</taxon>
    </lineage>
</organism>
<evidence type="ECO:0000313" key="12">
    <source>
        <dbReference type="Proteomes" id="UP000193685"/>
    </source>
</evidence>
<comment type="similarity">
    <text evidence="2 9">Belongs to the EAF6 family.</text>
</comment>
<feature type="non-terminal residue" evidence="11">
    <location>
        <position position="93"/>
    </location>
</feature>
<proteinExistence type="inferred from homology"/>
<dbReference type="OrthoDB" id="440324at2759"/>
<evidence type="ECO:0000256" key="2">
    <source>
        <dbReference type="ARBA" id="ARBA00010916"/>
    </source>
</evidence>
<comment type="caution">
    <text evidence="11">The sequence shown here is derived from an EMBL/GenBank/DDBJ whole genome shotgun (WGS) entry which is preliminary data.</text>
</comment>
<evidence type="ECO:0000256" key="6">
    <source>
        <dbReference type="ARBA" id="ARBA00023054"/>
    </source>
</evidence>
<comment type="subunit">
    <text evidence="9">Component of the NuA4 histone acetyltransferase complex.</text>
</comment>
<dbReference type="GO" id="GO:0005634">
    <property type="term" value="C:nucleus"/>
    <property type="evidence" value="ECO:0007669"/>
    <property type="project" value="UniProtKB-SubCell"/>
</dbReference>
<reference evidence="11 12" key="1">
    <citation type="submission" date="2016-07" db="EMBL/GenBank/DDBJ databases">
        <title>Pervasive Adenine N6-methylation of Active Genes in Fungi.</title>
        <authorList>
            <consortium name="DOE Joint Genome Institute"/>
            <person name="Mondo S.J."/>
            <person name="Dannebaum R.O."/>
            <person name="Kuo R.C."/>
            <person name="Labutti K."/>
            <person name="Haridas S."/>
            <person name="Kuo A."/>
            <person name="Salamov A."/>
            <person name="Ahrendt S.R."/>
            <person name="Lipzen A."/>
            <person name="Sullivan W."/>
            <person name="Andreopoulos W.B."/>
            <person name="Clum A."/>
            <person name="Lindquist E."/>
            <person name="Daum C."/>
            <person name="Ramamoorthy G.K."/>
            <person name="Gryganskyi A."/>
            <person name="Culley D."/>
            <person name="Magnuson J.K."/>
            <person name="James T.Y."/>
            <person name="O'Malley M.A."/>
            <person name="Stajich J.E."/>
            <person name="Spatafora J.W."/>
            <person name="Visel A."/>
            <person name="Grigoriev I.V."/>
        </authorList>
    </citation>
    <scope>NUCLEOTIDE SEQUENCE [LARGE SCALE GENOMIC DNA]</scope>
    <source>
        <strain evidence="11 12">12-1054</strain>
    </source>
</reference>
<dbReference type="InterPro" id="IPR015418">
    <property type="entry name" value="Eaf6"/>
</dbReference>
<keyword evidence="6 10" id="KW-0175">Coiled coil</keyword>
<accession>A0A1Y2FDG8</accession>
<evidence type="ECO:0000313" key="11">
    <source>
        <dbReference type="EMBL" id="ORY81961.1"/>
    </source>
</evidence>
<keyword evidence="7 9" id="KW-0804">Transcription</keyword>
<dbReference type="Proteomes" id="UP000193685">
    <property type="component" value="Unassembled WGS sequence"/>
</dbReference>
<dbReference type="PANTHER" id="PTHR13476">
    <property type="entry name" value="CHROMATIN MODIFICATION-RELATED PROTEIN MEAF6"/>
    <property type="match status" value="1"/>
</dbReference>
<keyword evidence="9" id="KW-0234">DNA repair</keyword>
<evidence type="ECO:0000256" key="8">
    <source>
        <dbReference type="ARBA" id="ARBA00023242"/>
    </source>
</evidence>
<protein>
    <recommendedName>
        <fullName evidence="3 9">Chromatin modification-related protein EAF6</fullName>
    </recommendedName>
</protein>
<dbReference type="GO" id="GO:0016740">
    <property type="term" value="F:transferase activity"/>
    <property type="evidence" value="ECO:0007669"/>
    <property type="project" value="UniProtKB-KW"/>
</dbReference>
<evidence type="ECO:0000256" key="5">
    <source>
        <dbReference type="ARBA" id="ARBA00023015"/>
    </source>
</evidence>
<dbReference type="RefSeq" id="XP_040725095.1">
    <property type="nucleotide sequence ID" value="XM_040867166.1"/>
</dbReference>
<dbReference type="GO" id="GO:0006281">
    <property type="term" value="P:DNA repair"/>
    <property type="evidence" value="ECO:0007669"/>
    <property type="project" value="UniProtKB-UniRule"/>
</dbReference>
<evidence type="ECO:0000256" key="10">
    <source>
        <dbReference type="SAM" id="Coils"/>
    </source>
</evidence>
<comment type="function">
    <text evidence="9">Component of the NuA4 histone acetyltransferase complex which is involved in transcriptional activation of selected genes principally by acetylation of nucleosomal histone H4 and H2A. The NuA4 complex is also involved in DNA repair.</text>
</comment>
<evidence type="ECO:0000256" key="9">
    <source>
        <dbReference type="RuleBase" id="RU368022"/>
    </source>
</evidence>
<feature type="coiled-coil region" evidence="10">
    <location>
        <begin position="5"/>
        <end position="39"/>
    </location>
</feature>
<dbReference type="OMA" id="YKQETAY"/>
<comment type="subcellular location">
    <subcellularLocation>
        <location evidence="1 9">Nucleus</location>
    </subcellularLocation>
</comment>
<name>A0A1Y2FDG8_PROLT</name>
<keyword evidence="5 9" id="KW-0805">Transcription regulation</keyword>
<evidence type="ECO:0000256" key="4">
    <source>
        <dbReference type="ARBA" id="ARBA00022853"/>
    </source>
</evidence>
<evidence type="ECO:0000256" key="7">
    <source>
        <dbReference type="ARBA" id="ARBA00023163"/>
    </source>
</evidence>
<dbReference type="AlphaFoldDB" id="A0A1Y2FDG8"/>
<dbReference type="Pfam" id="PF09340">
    <property type="entry name" value="NuA4"/>
    <property type="match status" value="1"/>
</dbReference>
<gene>
    <name evidence="11" type="ORF">BCR37DRAFT_335000</name>
</gene>
<keyword evidence="12" id="KW-1185">Reference proteome</keyword>
<dbReference type="GO" id="GO:0035267">
    <property type="term" value="C:NuA4 histone acetyltransferase complex"/>
    <property type="evidence" value="ECO:0007669"/>
    <property type="project" value="UniProtKB-UniRule"/>
</dbReference>
<keyword evidence="11" id="KW-0808">Transferase</keyword>
<evidence type="ECO:0000256" key="1">
    <source>
        <dbReference type="ARBA" id="ARBA00004123"/>
    </source>
</evidence>
<dbReference type="GeneID" id="63783765"/>
<sequence>SAEERAALQQRYTQSRQELKALITRKKQVDRDLAALESQIYKQETAYLEETQQGGNLVRGFDGYLKGIGNTRKSTFNEADRLFSLSSVSFSEA</sequence>
<keyword evidence="9" id="KW-0227">DNA damage</keyword>
<keyword evidence="8 9" id="KW-0539">Nucleus</keyword>
<evidence type="ECO:0000256" key="3">
    <source>
        <dbReference type="ARBA" id="ARBA00018504"/>
    </source>
</evidence>
<dbReference type="STRING" id="56484.A0A1Y2FDG8"/>
<dbReference type="GO" id="GO:0006325">
    <property type="term" value="P:chromatin organization"/>
    <property type="evidence" value="ECO:0007669"/>
    <property type="project" value="UniProtKB-KW"/>
</dbReference>
<keyword evidence="4 9" id="KW-0156">Chromatin regulator</keyword>
<dbReference type="EMBL" id="MCFI01000010">
    <property type="protein sequence ID" value="ORY81961.1"/>
    <property type="molecule type" value="Genomic_DNA"/>
</dbReference>
<feature type="non-terminal residue" evidence="11">
    <location>
        <position position="1"/>
    </location>
</feature>